<sequence length="116" mass="13264">MYLPERERVERSSAAFQKEEKGISTKNWKSDRTRREEEFPWGYKITGERERVCWKDCWGGGCDGELNGESIAESEKGEGGKILLQLSKKKKRKSAPEIGNQIGHEEGKLFLCLPSD</sequence>
<proteinExistence type="predicted"/>
<feature type="region of interest" description="Disordered" evidence="1">
    <location>
        <begin position="1"/>
        <end position="31"/>
    </location>
</feature>
<name>A0AAV4RGF0_9ARAC</name>
<evidence type="ECO:0000256" key="1">
    <source>
        <dbReference type="SAM" id="MobiDB-lite"/>
    </source>
</evidence>
<evidence type="ECO:0000313" key="3">
    <source>
        <dbReference type="Proteomes" id="UP001054837"/>
    </source>
</evidence>
<protein>
    <submittedName>
        <fullName evidence="2">Uncharacterized protein</fullName>
    </submittedName>
</protein>
<evidence type="ECO:0000313" key="2">
    <source>
        <dbReference type="EMBL" id="GIY20069.1"/>
    </source>
</evidence>
<dbReference type="AlphaFoldDB" id="A0AAV4RGF0"/>
<dbReference type="Proteomes" id="UP001054837">
    <property type="component" value="Unassembled WGS sequence"/>
</dbReference>
<gene>
    <name evidence="2" type="ORF">CDAR_277821</name>
</gene>
<organism evidence="2 3">
    <name type="scientific">Caerostris darwini</name>
    <dbReference type="NCBI Taxonomy" id="1538125"/>
    <lineage>
        <taxon>Eukaryota</taxon>
        <taxon>Metazoa</taxon>
        <taxon>Ecdysozoa</taxon>
        <taxon>Arthropoda</taxon>
        <taxon>Chelicerata</taxon>
        <taxon>Arachnida</taxon>
        <taxon>Araneae</taxon>
        <taxon>Araneomorphae</taxon>
        <taxon>Entelegynae</taxon>
        <taxon>Araneoidea</taxon>
        <taxon>Araneidae</taxon>
        <taxon>Caerostris</taxon>
    </lineage>
</organism>
<accession>A0AAV4RGF0</accession>
<reference evidence="2 3" key="1">
    <citation type="submission" date="2021-06" db="EMBL/GenBank/DDBJ databases">
        <title>Caerostris darwini draft genome.</title>
        <authorList>
            <person name="Kono N."/>
            <person name="Arakawa K."/>
        </authorList>
    </citation>
    <scope>NUCLEOTIDE SEQUENCE [LARGE SCALE GENOMIC DNA]</scope>
</reference>
<keyword evidence="3" id="KW-1185">Reference proteome</keyword>
<comment type="caution">
    <text evidence="2">The sequence shown here is derived from an EMBL/GenBank/DDBJ whole genome shotgun (WGS) entry which is preliminary data.</text>
</comment>
<dbReference type="EMBL" id="BPLQ01006095">
    <property type="protein sequence ID" value="GIY20069.1"/>
    <property type="molecule type" value="Genomic_DNA"/>
</dbReference>